<gene>
    <name evidence="1" type="ORF">IAA66_02220</name>
</gene>
<dbReference type="InterPro" id="IPR047708">
    <property type="entry name" value="CD1871A-like"/>
</dbReference>
<evidence type="ECO:0000313" key="1">
    <source>
        <dbReference type="EMBL" id="HIQ62385.1"/>
    </source>
</evidence>
<reference evidence="1" key="2">
    <citation type="journal article" date="2021" name="PeerJ">
        <title>Extensive microbial diversity within the chicken gut microbiome revealed by metagenomics and culture.</title>
        <authorList>
            <person name="Gilroy R."/>
            <person name="Ravi A."/>
            <person name="Getino M."/>
            <person name="Pursley I."/>
            <person name="Horton D.L."/>
            <person name="Alikhan N.F."/>
            <person name="Baker D."/>
            <person name="Gharbi K."/>
            <person name="Hall N."/>
            <person name="Watson M."/>
            <person name="Adriaenssens E.M."/>
            <person name="Foster-Nyarko E."/>
            <person name="Jarju S."/>
            <person name="Secka A."/>
            <person name="Antonio M."/>
            <person name="Oren A."/>
            <person name="Chaudhuri R.R."/>
            <person name="La Ragione R."/>
            <person name="Hildebrand F."/>
            <person name="Pallen M.J."/>
        </authorList>
    </citation>
    <scope>NUCLEOTIDE SEQUENCE</scope>
    <source>
        <strain evidence="1">ChiHile30-977</strain>
    </source>
</reference>
<proteinExistence type="predicted"/>
<name>A0A9D0YWW8_9FIRM</name>
<dbReference type="EMBL" id="DVFI01000031">
    <property type="protein sequence ID" value="HIQ62385.1"/>
    <property type="molecule type" value="Genomic_DNA"/>
</dbReference>
<dbReference type="NCBIfam" id="NF040920">
    <property type="entry name" value="CD1871A_fam"/>
    <property type="match status" value="1"/>
</dbReference>
<dbReference type="AlphaFoldDB" id="A0A9D0YWW8"/>
<sequence>MQKRAWLGGCLLMAAGLAFVLLGVLRGEHQTVLQKAIRICMECIGLG</sequence>
<reference evidence="1" key="1">
    <citation type="submission" date="2020-10" db="EMBL/GenBank/DDBJ databases">
        <authorList>
            <person name="Gilroy R."/>
        </authorList>
    </citation>
    <scope>NUCLEOTIDE SEQUENCE</scope>
    <source>
        <strain evidence="1">ChiHile30-977</strain>
    </source>
</reference>
<comment type="caution">
    <text evidence="1">The sequence shown here is derived from an EMBL/GenBank/DDBJ whole genome shotgun (WGS) entry which is preliminary data.</text>
</comment>
<dbReference type="Proteomes" id="UP000886819">
    <property type="component" value="Unassembled WGS sequence"/>
</dbReference>
<organism evidence="1 2">
    <name type="scientific">Candidatus Avichristensenella intestinipullorum</name>
    <dbReference type="NCBI Taxonomy" id="2840693"/>
    <lineage>
        <taxon>Bacteria</taxon>
        <taxon>Bacillati</taxon>
        <taxon>Bacillota</taxon>
        <taxon>Clostridia</taxon>
        <taxon>Candidatus Avichristensenella</taxon>
    </lineage>
</organism>
<protein>
    <submittedName>
        <fullName evidence="1">Thioredoxin</fullName>
    </submittedName>
</protein>
<evidence type="ECO:0000313" key="2">
    <source>
        <dbReference type="Proteomes" id="UP000886819"/>
    </source>
</evidence>
<accession>A0A9D0YWW8</accession>